<dbReference type="GO" id="GO:0080120">
    <property type="term" value="P:CAAX-box protein maturation"/>
    <property type="evidence" value="ECO:0007669"/>
    <property type="project" value="UniProtKB-ARBA"/>
</dbReference>
<feature type="transmembrane region" description="Helical" evidence="1">
    <location>
        <begin position="221"/>
        <end position="239"/>
    </location>
</feature>
<reference evidence="3 4" key="1">
    <citation type="submission" date="2023-02" db="EMBL/GenBank/DDBJ databases">
        <title>Genome sequence of Paenibacillus kyungheensis KACC 18744.</title>
        <authorList>
            <person name="Kim S."/>
            <person name="Heo J."/>
            <person name="Kwon S.-W."/>
        </authorList>
    </citation>
    <scope>NUCLEOTIDE SEQUENCE [LARGE SCALE GENOMIC DNA]</scope>
    <source>
        <strain evidence="3 4">KACC 18744</strain>
    </source>
</reference>
<dbReference type="Proteomes" id="UP001220509">
    <property type="component" value="Chromosome"/>
</dbReference>
<dbReference type="PANTHER" id="PTHR35797:SF1">
    <property type="entry name" value="PROTEASE"/>
    <property type="match status" value="1"/>
</dbReference>
<gene>
    <name evidence="3" type="ORF">PQ456_11235</name>
</gene>
<feature type="transmembrane region" description="Helical" evidence="1">
    <location>
        <begin position="90"/>
        <end position="111"/>
    </location>
</feature>
<proteinExistence type="predicted"/>
<keyword evidence="1" id="KW-0472">Membrane</keyword>
<feature type="transmembrane region" description="Helical" evidence="1">
    <location>
        <begin position="123"/>
        <end position="148"/>
    </location>
</feature>
<keyword evidence="3" id="KW-0645">Protease</keyword>
<keyword evidence="1" id="KW-0812">Transmembrane</keyword>
<dbReference type="KEGG" id="pka:PQ456_11235"/>
<keyword evidence="3" id="KW-0482">Metalloprotease</keyword>
<feature type="transmembrane region" description="Helical" evidence="1">
    <location>
        <begin position="196"/>
        <end position="214"/>
    </location>
</feature>
<evidence type="ECO:0000313" key="3">
    <source>
        <dbReference type="EMBL" id="WCT53788.1"/>
    </source>
</evidence>
<feature type="transmembrane region" description="Helical" evidence="1">
    <location>
        <begin position="50"/>
        <end position="70"/>
    </location>
</feature>
<sequence length="284" mass="31711">MESYGINDRVTNKKDPSIVQKSRKGLLVFFAWLVPLTFLSYVLAIHVSPIFGLLLMWSPGLSSFLTRLLLREGFADISFRFRGKLAFKSIPFVLLFPVIIGTLAYGLAWITGLVDFVHTDSSYMWPLVVSIVYQMFVGTLLGVISSAGEELGWRGYMLSRLITAGVPKPILTGGLIWGVWHLPAILLGSYYSGPSLVLSIILFMITISSFNFIISHLRLSTGSIWPAILLHASWNAVIQDSFDTATKGENAYLWTGESGILVTLVLFLAAWMFSRKSDFMYRPH</sequence>
<feature type="domain" description="CAAX prenyl protease 2/Lysostaphin resistance protein A-like" evidence="2">
    <location>
        <begin position="135"/>
        <end position="237"/>
    </location>
</feature>
<organism evidence="3 4">
    <name type="scientific">Paenibacillus kyungheensis</name>
    <dbReference type="NCBI Taxonomy" id="1452732"/>
    <lineage>
        <taxon>Bacteria</taxon>
        <taxon>Bacillati</taxon>
        <taxon>Bacillota</taxon>
        <taxon>Bacilli</taxon>
        <taxon>Bacillales</taxon>
        <taxon>Paenibacillaceae</taxon>
        <taxon>Paenibacillus</taxon>
    </lineage>
</organism>
<keyword evidence="4" id="KW-1185">Reference proteome</keyword>
<name>A0AAX3LX11_9BACL</name>
<feature type="transmembrane region" description="Helical" evidence="1">
    <location>
        <begin position="26"/>
        <end position="44"/>
    </location>
</feature>
<keyword evidence="3" id="KW-0378">Hydrolase</keyword>
<keyword evidence="1" id="KW-1133">Transmembrane helix</keyword>
<dbReference type="InterPro" id="IPR042150">
    <property type="entry name" value="MmRce1-like"/>
</dbReference>
<feature type="transmembrane region" description="Helical" evidence="1">
    <location>
        <begin position="251"/>
        <end position="273"/>
    </location>
</feature>
<dbReference type="GO" id="GO:0004175">
    <property type="term" value="F:endopeptidase activity"/>
    <property type="evidence" value="ECO:0007669"/>
    <property type="project" value="UniProtKB-ARBA"/>
</dbReference>
<evidence type="ECO:0000313" key="4">
    <source>
        <dbReference type="Proteomes" id="UP001220509"/>
    </source>
</evidence>
<dbReference type="InterPro" id="IPR003675">
    <property type="entry name" value="Rce1/LyrA-like_dom"/>
</dbReference>
<dbReference type="RefSeq" id="WP_273612350.1">
    <property type="nucleotide sequence ID" value="NZ_CP117416.1"/>
</dbReference>
<dbReference type="PANTHER" id="PTHR35797">
    <property type="entry name" value="PROTEASE-RELATED"/>
    <property type="match status" value="1"/>
</dbReference>
<protein>
    <submittedName>
        <fullName evidence="3">CPBP family intramembrane metalloprotease</fullName>
    </submittedName>
</protein>
<dbReference type="GO" id="GO:0008237">
    <property type="term" value="F:metallopeptidase activity"/>
    <property type="evidence" value="ECO:0007669"/>
    <property type="project" value="UniProtKB-KW"/>
</dbReference>
<dbReference type="EMBL" id="CP117416">
    <property type="protein sequence ID" value="WCT53788.1"/>
    <property type="molecule type" value="Genomic_DNA"/>
</dbReference>
<dbReference type="Pfam" id="PF02517">
    <property type="entry name" value="Rce1-like"/>
    <property type="match status" value="1"/>
</dbReference>
<evidence type="ECO:0000259" key="2">
    <source>
        <dbReference type="Pfam" id="PF02517"/>
    </source>
</evidence>
<accession>A0AAX3LX11</accession>
<evidence type="ECO:0000256" key="1">
    <source>
        <dbReference type="SAM" id="Phobius"/>
    </source>
</evidence>
<feature type="transmembrane region" description="Helical" evidence="1">
    <location>
        <begin position="169"/>
        <end position="190"/>
    </location>
</feature>
<dbReference type="AlphaFoldDB" id="A0AAX3LX11"/>